<dbReference type="FunFam" id="3.30.70.270:FF:000001">
    <property type="entry name" value="Diguanylate cyclase domain protein"/>
    <property type="match status" value="1"/>
</dbReference>
<dbReference type="AlphaFoldDB" id="A0A5C6AZX9"/>
<evidence type="ECO:0000259" key="3">
    <source>
        <dbReference type="PROSITE" id="PS50887"/>
    </source>
</evidence>
<dbReference type="GO" id="GO:0052621">
    <property type="term" value="F:diguanylate cyclase activity"/>
    <property type="evidence" value="ECO:0007669"/>
    <property type="project" value="UniProtKB-EC"/>
</dbReference>
<accession>A0A5C6AZX9</accession>
<evidence type="ECO:0000313" key="5">
    <source>
        <dbReference type="Proteomes" id="UP000320735"/>
    </source>
</evidence>
<dbReference type="NCBIfam" id="TIGR00254">
    <property type="entry name" value="GGDEF"/>
    <property type="match status" value="1"/>
</dbReference>
<dbReference type="InterPro" id="IPR050469">
    <property type="entry name" value="Diguanylate_Cyclase"/>
</dbReference>
<reference evidence="4 5" key="1">
    <citation type="submission" date="2019-02" db="EMBL/GenBank/DDBJ databases">
        <title>Deep-cultivation of Planctomycetes and their phenomic and genomic characterization uncovers novel biology.</title>
        <authorList>
            <person name="Wiegand S."/>
            <person name="Jogler M."/>
            <person name="Boedeker C."/>
            <person name="Pinto D."/>
            <person name="Vollmers J."/>
            <person name="Rivas-Marin E."/>
            <person name="Kohn T."/>
            <person name="Peeters S.H."/>
            <person name="Heuer A."/>
            <person name="Rast P."/>
            <person name="Oberbeckmann S."/>
            <person name="Bunk B."/>
            <person name="Jeske O."/>
            <person name="Meyerdierks A."/>
            <person name="Storesund J.E."/>
            <person name="Kallscheuer N."/>
            <person name="Luecker S."/>
            <person name="Lage O.M."/>
            <person name="Pohl T."/>
            <person name="Merkel B.J."/>
            <person name="Hornburger P."/>
            <person name="Mueller R.-W."/>
            <person name="Bruemmer F."/>
            <person name="Labrenz M."/>
            <person name="Spormann A.M."/>
            <person name="Op Den Camp H."/>
            <person name="Overmann J."/>
            <person name="Amann R."/>
            <person name="Jetten M.S.M."/>
            <person name="Mascher T."/>
            <person name="Medema M.H."/>
            <person name="Devos D.P."/>
            <person name="Kaster A.-K."/>
            <person name="Ovreas L."/>
            <person name="Rohde M."/>
            <person name="Galperin M.Y."/>
            <person name="Jogler C."/>
        </authorList>
    </citation>
    <scope>NUCLEOTIDE SEQUENCE [LARGE SCALE GENOMIC DNA]</scope>
    <source>
        <strain evidence="4 5">CA54</strain>
    </source>
</reference>
<dbReference type="EMBL" id="SJPP01000004">
    <property type="protein sequence ID" value="TWU05208.1"/>
    <property type="molecule type" value="Genomic_DNA"/>
</dbReference>
<dbReference type="EC" id="2.7.7.65" evidence="1"/>
<protein>
    <recommendedName>
        <fullName evidence="1">diguanylate cyclase</fullName>
        <ecNumber evidence="1">2.7.7.65</ecNumber>
    </recommendedName>
</protein>
<comment type="caution">
    <text evidence="4">The sequence shown here is derived from an EMBL/GenBank/DDBJ whole genome shotgun (WGS) entry which is preliminary data.</text>
</comment>
<proteinExistence type="predicted"/>
<dbReference type="SMART" id="SM00267">
    <property type="entry name" value="GGDEF"/>
    <property type="match status" value="1"/>
</dbReference>
<dbReference type="CDD" id="cd01949">
    <property type="entry name" value="GGDEF"/>
    <property type="match status" value="1"/>
</dbReference>
<sequence>MDAELGRVRSILAEQKKQLLLSQAEARTDVLTGLFNRRAMNDWLDRCLKRYQMNNEAYCLMLIDIDDFKMINDDFGHVEGDRVLRQVAEVLGASLKSPHQLARYGGDEFSIVLPASDICVAQMSGIQVLESFAKHKFVIENQIRHITLTIGIAEQTEELENLDLVKRADECLIAAKSAGKNRCCYFDHVIGFPVTALPAVFSVDSL</sequence>
<name>A0A5C6AZX9_9PLAN</name>
<dbReference type="InterPro" id="IPR000160">
    <property type="entry name" value="GGDEF_dom"/>
</dbReference>
<dbReference type="PROSITE" id="PS50887">
    <property type="entry name" value="GGDEF"/>
    <property type="match status" value="1"/>
</dbReference>
<comment type="catalytic activity">
    <reaction evidence="2">
        <text>2 GTP = 3',3'-c-di-GMP + 2 diphosphate</text>
        <dbReference type="Rhea" id="RHEA:24898"/>
        <dbReference type="ChEBI" id="CHEBI:33019"/>
        <dbReference type="ChEBI" id="CHEBI:37565"/>
        <dbReference type="ChEBI" id="CHEBI:58805"/>
        <dbReference type="EC" id="2.7.7.65"/>
    </reaction>
</comment>
<keyword evidence="5" id="KW-1185">Reference proteome</keyword>
<dbReference type="Gene3D" id="3.30.70.270">
    <property type="match status" value="1"/>
</dbReference>
<feature type="domain" description="GGDEF" evidence="3">
    <location>
        <begin position="56"/>
        <end position="188"/>
    </location>
</feature>
<evidence type="ECO:0000256" key="1">
    <source>
        <dbReference type="ARBA" id="ARBA00012528"/>
    </source>
</evidence>
<evidence type="ECO:0000313" key="4">
    <source>
        <dbReference type="EMBL" id="TWU05208.1"/>
    </source>
</evidence>
<dbReference type="Pfam" id="PF00990">
    <property type="entry name" value="GGDEF"/>
    <property type="match status" value="1"/>
</dbReference>
<evidence type="ECO:0000256" key="2">
    <source>
        <dbReference type="ARBA" id="ARBA00034247"/>
    </source>
</evidence>
<organism evidence="4 5">
    <name type="scientific">Symmachiella macrocystis</name>
    <dbReference type="NCBI Taxonomy" id="2527985"/>
    <lineage>
        <taxon>Bacteria</taxon>
        <taxon>Pseudomonadati</taxon>
        <taxon>Planctomycetota</taxon>
        <taxon>Planctomycetia</taxon>
        <taxon>Planctomycetales</taxon>
        <taxon>Planctomycetaceae</taxon>
        <taxon>Symmachiella</taxon>
    </lineage>
</organism>
<dbReference type="PANTHER" id="PTHR45138:SF9">
    <property type="entry name" value="DIGUANYLATE CYCLASE DGCM-RELATED"/>
    <property type="match status" value="1"/>
</dbReference>
<gene>
    <name evidence="4" type="primary">pleD_3</name>
    <name evidence="4" type="ORF">CA54_58960</name>
</gene>
<dbReference type="InterPro" id="IPR029787">
    <property type="entry name" value="Nucleotide_cyclase"/>
</dbReference>
<dbReference type="Proteomes" id="UP000320735">
    <property type="component" value="Unassembled WGS sequence"/>
</dbReference>
<dbReference type="SUPFAM" id="SSF55073">
    <property type="entry name" value="Nucleotide cyclase"/>
    <property type="match status" value="1"/>
</dbReference>
<dbReference type="InterPro" id="IPR043128">
    <property type="entry name" value="Rev_trsase/Diguanyl_cyclase"/>
</dbReference>
<dbReference type="PANTHER" id="PTHR45138">
    <property type="entry name" value="REGULATORY COMPONENTS OF SENSORY TRANSDUCTION SYSTEM"/>
    <property type="match status" value="1"/>
</dbReference>